<evidence type="ECO:0000313" key="7">
    <source>
        <dbReference type="EMBL" id="KII71728.1"/>
    </source>
</evidence>
<organism evidence="7 8">
    <name type="scientific">Thelohanellus kitauei</name>
    <name type="common">Myxosporean</name>
    <dbReference type="NCBI Taxonomy" id="669202"/>
    <lineage>
        <taxon>Eukaryota</taxon>
        <taxon>Metazoa</taxon>
        <taxon>Cnidaria</taxon>
        <taxon>Myxozoa</taxon>
        <taxon>Myxosporea</taxon>
        <taxon>Bivalvulida</taxon>
        <taxon>Platysporina</taxon>
        <taxon>Myxobolidae</taxon>
        <taxon>Thelohanellus</taxon>
    </lineage>
</organism>
<evidence type="ECO:0000256" key="2">
    <source>
        <dbReference type="ARBA" id="ARBA00022723"/>
    </source>
</evidence>
<dbReference type="Proteomes" id="UP000031668">
    <property type="component" value="Unassembled WGS sequence"/>
</dbReference>
<feature type="compositionally biased region" description="Basic residues" evidence="5">
    <location>
        <begin position="51"/>
        <end position="63"/>
    </location>
</feature>
<dbReference type="GO" id="GO:0046872">
    <property type="term" value="F:metal ion binding"/>
    <property type="evidence" value="ECO:0007669"/>
    <property type="project" value="UniProtKB-KW"/>
</dbReference>
<comment type="caution">
    <text evidence="7">The sequence shown here is derived from an EMBL/GenBank/DDBJ whole genome shotgun (WGS) entry which is preliminary data.</text>
</comment>
<dbReference type="PROSITE" id="PS00485">
    <property type="entry name" value="A_DEAMINASE"/>
    <property type="match status" value="1"/>
</dbReference>
<keyword evidence="4" id="KW-0862">Zinc</keyword>
<accession>A0A0C2JQS0</accession>
<evidence type="ECO:0000256" key="4">
    <source>
        <dbReference type="ARBA" id="ARBA00022833"/>
    </source>
</evidence>
<evidence type="ECO:0000313" key="6">
    <source>
        <dbReference type="EMBL" id="KII68145.1"/>
    </source>
</evidence>
<keyword evidence="2" id="KW-0479">Metal-binding</keyword>
<dbReference type="InterPro" id="IPR006650">
    <property type="entry name" value="A/AMP_deam_AS"/>
</dbReference>
<reference evidence="7 8" key="1">
    <citation type="journal article" date="2014" name="Genome Biol. Evol.">
        <title>The genome of the myxosporean Thelohanellus kitauei shows adaptations to nutrient acquisition within its fish host.</title>
        <authorList>
            <person name="Yang Y."/>
            <person name="Xiong J."/>
            <person name="Zhou Z."/>
            <person name="Huo F."/>
            <person name="Miao W."/>
            <person name="Ran C."/>
            <person name="Liu Y."/>
            <person name="Zhang J."/>
            <person name="Feng J."/>
            <person name="Wang M."/>
            <person name="Wang M."/>
            <person name="Wang L."/>
            <person name="Yao B."/>
        </authorList>
    </citation>
    <scope>NUCLEOTIDE SEQUENCE [LARGE SCALE GENOMIC DNA]</scope>
    <source>
        <strain evidence="7">Wuqing</strain>
    </source>
</reference>
<keyword evidence="8" id="KW-1185">Reference proteome</keyword>
<sequence length="134" mass="15388">MGVVVRMLDMSDVIDSLNSDDPDLGPEEIKFADAAEKCLKTKPKDKVSKESKRRKPKKVKKPKSFNVSVNSYDIDLDNLENPDFGPLHIKWSENGDIVSQNKKVNPQMPKRSSESRIFINKMLYGRRIKRVKQL</sequence>
<dbReference type="EMBL" id="JWZT01002953">
    <property type="protein sequence ID" value="KII68145.1"/>
    <property type="molecule type" value="Genomic_DNA"/>
</dbReference>
<evidence type="ECO:0000256" key="5">
    <source>
        <dbReference type="SAM" id="MobiDB-lite"/>
    </source>
</evidence>
<dbReference type="GO" id="GO:0019239">
    <property type="term" value="F:deaminase activity"/>
    <property type="evidence" value="ECO:0007669"/>
    <property type="project" value="InterPro"/>
</dbReference>
<dbReference type="GO" id="GO:0009168">
    <property type="term" value="P:purine ribonucleoside monophosphate biosynthetic process"/>
    <property type="evidence" value="ECO:0007669"/>
    <property type="project" value="InterPro"/>
</dbReference>
<dbReference type="EMBL" id="JWZT01001639">
    <property type="protein sequence ID" value="KII71728.1"/>
    <property type="molecule type" value="Genomic_DNA"/>
</dbReference>
<protein>
    <submittedName>
        <fullName evidence="7">Uncharacterized protein</fullName>
    </submittedName>
</protein>
<feature type="region of interest" description="Disordered" evidence="5">
    <location>
        <begin position="41"/>
        <end position="63"/>
    </location>
</feature>
<dbReference type="OrthoDB" id="6036865at2759"/>
<keyword evidence="3" id="KW-0378">Hydrolase</keyword>
<feature type="compositionally biased region" description="Basic and acidic residues" evidence="5">
    <location>
        <begin position="41"/>
        <end position="50"/>
    </location>
</feature>
<evidence type="ECO:0000256" key="1">
    <source>
        <dbReference type="ARBA" id="ARBA00001947"/>
    </source>
</evidence>
<proteinExistence type="predicted"/>
<evidence type="ECO:0000256" key="3">
    <source>
        <dbReference type="ARBA" id="ARBA00022801"/>
    </source>
</evidence>
<evidence type="ECO:0000313" key="8">
    <source>
        <dbReference type="Proteomes" id="UP000031668"/>
    </source>
</evidence>
<name>A0A0C2JQS0_THEKT</name>
<dbReference type="AlphaFoldDB" id="A0A0C2JQS0"/>
<gene>
    <name evidence="6" type="ORF">RF11_03027</name>
    <name evidence="7" type="ORF">RF11_13194</name>
</gene>
<comment type="cofactor">
    <cofactor evidence="1">
        <name>Zn(2+)</name>
        <dbReference type="ChEBI" id="CHEBI:29105"/>
    </cofactor>
</comment>